<organism evidence="1 2">
    <name type="scientific">Catharanthus roseus</name>
    <name type="common">Madagascar periwinkle</name>
    <name type="synonym">Vinca rosea</name>
    <dbReference type="NCBI Taxonomy" id="4058"/>
    <lineage>
        <taxon>Eukaryota</taxon>
        <taxon>Viridiplantae</taxon>
        <taxon>Streptophyta</taxon>
        <taxon>Embryophyta</taxon>
        <taxon>Tracheophyta</taxon>
        <taxon>Spermatophyta</taxon>
        <taxon>Magnoliopsida</taxon>
        <taxon>eudicotyledons</taxon>
        <taxon>Gunneridae</taxon>
        <taxon>Pentapetalae</taxon>
        <taxon>asterids</taxon>
        <taxon>lamiids</taxon>
        <taxon>Gentianales</taxon>
        <taxon>Apocynaceae</taxon>
        <taxon>Rauvolfioideae</taxon>
        <taxon>Vinceae</taxon>
        <taxon>Catharanthinae</taxon>
        <taxon>Catharanthus</taxon>
    </lineage>
</organism>
<reference evidence="2" key="1">
    <citation type="journal article" date="2023" name="Nat. Plants">
        <title>Single-cell RNA sequencing provides a high-resolution roadmap for understanding the multicellular compartmentation of specialized metabolism.</title>
        <authorList>
            <person name="Sun S."/>
            <person name="Shen X."/>
            <person name="Li Y."/>
            <person name="Li Y."/>
            <person name="Wang S."/>
            <person name="Li R."/>
            <person name="Zhang H."/>
            <person name="Shen G."/>
            <person name="Guo B."/>
            <person name="Wei J."/>
            <person name="Xu J."/>
            <person name="St-Pierre B."/>
            <person name="Chen S."/>
            <person name="Sun C."/>
        </authorList>
    </citation>
    <scope>NUCLEOTIDE SEQUENCE [LARGE SCALE GENOMIC DNA]</scope>
</reference>
<proteinExistence type="predicted"/>
<evidence type="ECO:0000313" key="2">
    <source>
        <dbReference type="Proteomes" id="UP001060085"/>
    </source>
</evidence>
<sequence>MGENGSHRHQERRSTADSRPTNHTRDMRVSSSTGKSKRIKTHQYNFHTRIHRNMQCHTRDPRTRSGSRNETTDSRGTYQVYPGTNLSFKPLLALHKVVIQSQSMMRSPRGSIEPRPPRYYSPIQVDPLSRV</sequence>
<evidence type="ECO:0000313" key="1">
    <source>
        <dbReference type="EMBL" id="KAI5653380.1"/>
    </source>
</evidence>
<name>A0ACB9ZXL1_CATRO</name>
<comment type="caution">
    <text evidence="1">The sequence shown here is derived from an EMBL/GenBank/DDBJ whole genome shotgun (WGS) entry which is preliminary data.</text>
</comment>
<gene>
    <name evidence="1" type="ORF">M9H77_30567</name>
</gene>
<dbReference type="Proteomes" id="UP001060085">
    <property type="component" value="Linkage Group LG07"/>
</dbReference>
<protein>
    <submittedName>
        <fullName evidence="1">Uncharacterized protein</fullName>
    </submittedName>
</protein>
<dbReference type="EMBL" id="CM044707">
    <property type="protein sequence ID" value="KAI5653380.1"/>
    <property type="molecule type" value="Genomic_DNA"/>
</dbReference>
<accession>A0ACB9ZXL1</accession>
<keyword evidence="2" id="KW-1185">Reference proteome</keyword>